<gene>
    <name evidence="2" type="ORF">CA836_02550</name>
</gene>
<organism evidence="2 3">
    <name type="scientific">Fusobacterium nucleatum subsp. polymorphum</name>
    <name type="common">Fusobacterium polymorphum</name>
    <dbReference type="NCBI Taxonomy" id="76857"/>
    <lineage>
        <taxon>Bacteria</taxon>
        <taxon>Fusobacteriati</taxon>
        <taxon>Fusobacteriota</taxon>
        <taxon>Fusobacteriia</taxon>
        <taxon>Fusobacteriales</taxon>
        <taxon>Fusobacteriaceae</taxon>
        <taxon>Fusobacterium</taxon>
    </lineage>
</organism>
<reference evidence="2 3" key="1">
    <citation type="submission" date="2017-06" db="EMBL/GenBank/DDBJ databases">
        <title>Draft genome sequence of Fusobacterium nucleatum subsp. polymorphum KCOM 1248 (=ChDC F113).</title>
        <authorList>
            <person name="Kook J.-K."/>
            <person name="Park S.-N."/>
            <person name="Lim Y.K."/>
            <person name="Roh H."/>
        </authorList>
    </citation>
    <scope>NUCLEOTIDE SEQUENCE [LARGE SCALE GENOMIC DNA]</scope>
    <source>
        <strain evidence="3">KCOM 1248 (ChDC F113)</strain>
    </source>
</reference>
<accession>A0A2C6B4E5</accession>
<comment type="caution">
    <text evidence="2">The sequence shown here is derived from an EMBL/GenBank/DDBJ whole genome shotgun (WGS) entry which is preliminary data.</text>
</comment>
<evidence type="ECO:0000313" key="2">
    <source>
        <dbReference type="EMBL" id="PHH98714.1"/>
    </source>
</evidence>
<keyword evidence="1" id="KW-0175">Coiled coil</keyword>
<proteinExistence type="predicted"/>
<evidence type="ECO:0000256" key="1">
    <source>
        <dbReference type="SAM" id="Coils"/>
    </source>
</evidence>
<dbReference type="AlphaFoldDB" id="A0A2C6B4E5"/>
<sequence length="67" mass="7875">MGFFGGLKNLAKKSLEKMENFNAEVENEQMKMYDFSIEQLEREANRGSFAHKTAARKILKEYGYYQD</sequence>
<dbReference type="Proteomes" id="UP000223525">
    <property type="component" value="Unassembled WGS sequence"/>
</dbReference>
<dbReference type="EMBL" id="NIRK01000001">
    <property type="protein sequence ID" value="PHH98714.1"/>
    <property type="molecule type" value="Genomic_DNA"/>
</dbReference>
<dbReference type="RefSeq" id="WP_099002465.1">
    <property type="nucleotide sequence ID" value="NZ_CP077136.1"/>
</dbReference>
<name>A0A2C6B4E5_FUSNP</name>
<protein>
    <submittedName>
        <fullName evidence="2">Uncharacterized protein</fullName>
    </submittedName>
</protein>
<feature type="coiled-coil region" evidence="1">
    <location>
        <begin position="8"/>
        <end position="43"/>
    </location>
</feature>
<evidence type="ECO:0000313" key="3">
    <source>
        <dbReference type="Proteomes" id="UP000223525"/>
    </source>
</evidence>